<organism evidence="12 13">
    <name type="scientific">Pseudomonas lalucatii</name>
    <dbReference type="NCBI Taxonomy" id="1424203"/>
    <lineage>
        <taxon>Bacteria</taxon>
        <taxon>Pseudomonadati</taxon>
        <taxon>Pseudomonadota</taxon>
        <taxon>Gammaproteobacteria</taxon>
        <taxon>Pseudomonadales</taxon>
        <taxon>Pseudomonadaceae</taxon>
        <taxon>Pseudomonas</taxon>
    </lineage>
</organism>
<name>A0ABS5Q598_9PSED</name>
<evidence type="ECO:0000256" key="8">
    <source>
        <dbReference type="ARBA" id="ARBA00023136"/>
    </source>
</evidence>
<dbReference type="Pfam" id="PF07963">
    <property type="entry name" value="N_methyl"/>
    <property type="match status" value="1"/>
</dbReference>
<protein>
    <recommendedName>
        <fullName evidence="2">Type II secretion system protein H</fullName>
    </recommendedName>
    <alternativeName>
        <fullName evidence="10">General secretion pathway protein H</fullName>
    </alternativeName>
</protein>
<dbReference type="InterPro" id="IPR012902">
    <property type="entry name" value="N_methyl_site"/>
</dbReference>
<dbReference type="InterPro" id="IPR045584">
    <property type="entry name" value="Pilin-like"/>
</dbReference>
<comment type="similarity">
    <text evidence="9">Belongs to the GSP H family.</text>
</comment>
<evidence type="ECO:0000313" key="13">
    <source>
        <dbReference type="Proteomes" id="UP001196601"/>
    </source>
</evidence>
<comment type="caution">
    <text evidence="12">The sequence shown here is derived from an EMBL/GenBank/DDBJ whole genome shotgun (WGS) entry which is preliminary data.</text>
</comment>
<evidence type="ECO:0000313" key="12">
    <source>
        <dbReference type="EMBL" id="MBS7663936.1"/>
    </source>
</evidence>
<dbReference type="Gene3D" id="3.55.40.10">
    <property type="entry name" value="minor pseudopilin epsh domain"/>
    <property type="match status" value="1"/>
</dbReference>
<evidence type="ECO:0000256" key="10">
    <source>
        <dbReference type="ARBA" id="ARBA00030775"/>
    </source>
</evidence>
<dbReference type="EMBL" id="JADPMV010000002">
    <property type="protein sequence ID" value="MBS7663936.1"/>
    <property type="molecule type" value="Genomic_DNA"/>
</dbReference>
<evidence type="ECO:0000256" key="1">
    <source>
        <dbReference type="ARBA" id="ARBA00004377"/>
    </source>
</evidence>
<dbReference type="Pfam" id="PF12019">
    <property type="entry name" value="GspH"/>
    <property type="match status" value="1"/>
</dbReference>
<accession>A0ABS5Q598</accession>
<dbReference type="InterPro" id="IPR022346">
    <property type="entry name" value="T2SS_GspH"/>
</dbReference>
<dbReference type="RefSeq" id="WP_213641827.1">
    <property type="nucleotide sequence ID" value="NZ_JADPMV010000002.1"/>
</dbReference>
<dbReference type="NCBIfam" id="TIGR02532">
    <property type="entry name" value="IV_pilin_GFxxxE"/>
    <property type="match status" value="1"/>
</dbReference>
<gene>
    <name evidence="12" type="ORF">I0D00_18590</name>
</gene>
<dbReference type="PROSITE" id="PS00409">
    <property type="entry name" value="PROKAR_NTER_METHYL"/>
    <property type="match status" value="1"/>
</dbReference>
<evidence type="ECO:0000256" key="9">
    <source>
        <dbReference type="ARBA" id="ARBA00025772"/>
    </source>
</evidence>
<evidence type="ECO:0000259" key="11">
    <source>
        <dbReference type="Pfam" id="PF12019"/>
    </source>
</evidence>
<keyword evidence="13" id="KW-1185">Reference proteome</keyword>
<sequence length="154" mass="16444">MSQKGFTLIELMVTLAVLAVLLGLAAPNLSELLRNNRAATEINSFASMFAYARREAVQRAQTTKLQGPLAADGSWQVLRNSDDLELRLFPALTSFNVNPAGVQTLLFDSQGQLISAAAVTFDLVVKDAALNCATFNRTVVIELSGAASIRKGGC</sequence>
<keyword evidence="5" id="KW-0997">Cell inner membrane</keyword>
<feature type="domain" description="General secretion pathway GspH" evidence="11">
    <location>
        <begin position="42"/>
        <end position="145"/>
    </location>
</feature>
<keyword evidence="4" id="KW-0488">Methylation</keyword>
<comment type="subcellular location">
    <subcellularLocation>
        <location evidence="1">Cell inner membrane</location>
        <topology evidence="1">Single-pass membrane protein</topology>
    </subcellularLocation>
</comment>
<evidence type="ECO:0000256" key="2">
    <source>
        <dbReference type="ARBA" id="ARBA00021549"/>
    </source>
</evidence>
<keyword evidence="8" id="KW-0472">Membrane</keyword>
<reference evidence="12 13" key="1">
    <citation type="journal article" date="2021" name="Syst. Appl. Microbiol.">
        <title>Pseudomonas lalucatii sp. nov. isolated from Vallgornera, a karstic cave in Mallorca, Western Mediterranean.</title>
        <authorList>
            <person name="Busquets A."/>
            <person name="Mulet M."/>
            <person name="Gomila M."/>
            <person name="Garcia-Valdes E."/>
        </authorList>
    </citation>
    <scope>NUCLEOTIDE SEQUENCE [LARGE SCALE GENOMIC DNA]</scope>
    <source>
        <strain evidence="12 13">R1b54</strain>
    </source>
</reference>
<dbReference type="SUPFAM" id="SSF54523">
    <property type="entry name" value="Pili subunits"/>
    <property type="match status" value="1"/>
</dbReference>
<keyword evidence="3" id="KW-1003">Cell membrane</keyword>
<evidence type="ECO:0000256" key="6">
    <source>
        <dbReference type="ARBA" id="ARBA00022692"/>
    </source>
</evidence>
<keyword evidence="6" id="KW-0812">Transmembrane</keyword>
<evidence type="ECO:0000256" key="3">
    <source>
        <dbReference type="ARBA" id="ARBA00022475"/>
    </source>
</evidence>
<evidence type="ECO:0000256" key="4">
    <source>
        <dbReference type="ARBA" id="ARBA00022481"/>
    </source>
</evidence>
<evidence type="ECO:0000256" key="5">
    <source>
        <dbReference type="ARBA" id="ARBA00022519"/>
    </source>
</evidence>
<keyword evidence="7" id="KW-1133">Transmembrane helix</keyword>
<dbReference type="Proteomes" id="UP001196601">
    <property type="component" value="Unassembled WGS sequence"/>
</dbReference>
<evidence type="ECO:0000256" key="7">
    <source>
        <dbReference type="ARBA" id="ARBA00022989"/>
    </source>
</evidence>
<proteinExistence type="inferred from homology"/>